<dbReference type="Pfam" id="PF02580">
    <property type="entry name" value="Tyr_Deacylase"/>
    <property type="match status" value="1"/>
</dbReference>
<comment type="catalytic activity">
    <reaction evidence="2">
        <text>a D-aminoacyl-tRNA + H2O = a tRNA + a D-alpha-amino acid + H(+)</text>
        <dbReference type="Rhea" id="RHEA:13953"/>
        <dbReference type="Rhea" id="RHEA-COMP:10123"/>
        <dbReference type="Rhea" id="RHEA-COMP:10124"/>
        <dbReference type="ChEBI" id="CHEBI:15377"/>
        <dbReference type="ChEBI" id="CHEBI:15378"/>
        <dbReference type="ChEBI" id="CHEBI:59871"/>
        <dbReference type="ChEBI" id="CHEBI:78442"/>
        <dbReference type="ChEBI" id="CHEBI:79333"/>
        <dbReference type="EC" id="3.1.1.96"/>
    </reaction>
</comment>
<dbReference type="PANTHER" id="PTHR10472">
    <property type="entry name" value="D-TYROSYL-TRNA TYR DEACYLASE"/>
    <property type="match status" value="1"/>
</dbReference>
<dbReference type="GO" id="GO:0043908">
    <property type="term" value="F:Ser(Gly)-tRNA(Ala) hydrolase activity"/>
    <property type="evidence" value="ECO:0007669"/>
    <property type="project" value="UniProtKB-UniRule"/>
</dbReference>
<keyword evidence="2" id="KW-0694">RNA-binding</keyword>
<dbReference type="CDD" id="cd00563">
    <property type="entry name" value="Dtyr_deacylase"/>
    <property type="match status" value="1"/>
</dbReference>
<dbReference type="GO" id="GO:0051500">
    <property type="term" value="F:D-tyrosyl-tRNA(Tyr) deacylase activity"/>
    <property type="evidence" value="ECO:0007669"/>
    <property type="project" value="TreeGrafter"/>
</dbReference>
<evidence type="ECO:0000256" key="1">
    <source>
        <dbReference type="ARBA" id="ARBA00009673"/>
    </source>
</evidence>
<sequence>MRALVQRVSEASVTVEGTRISEIGPGLLILVCAMAGDGEEQAEKLAARVAKLRIFKDDAGKMNRSVRDIGGACLVVSQFTLAADTSRGNRPGFSSAAPPEDGARLYEYFAAHLASLGLPVQTGQFGADMKVALLNDGPITIWMDSADRS</sequence>
<evidence type="ECO:0000256" key="2">
    <source>
        <dbReference type="HAMAP-Rule" id="MF_00518"/>
    </source>
</evidence>
<organism evidence="3 4">
    <name type="scientific">Thioclava dalianensis</name>
    <dbReference type="NCBI Taxonomy" id="1185766"/>
    <lineage>
        <taxon>Bacteria</taxon>
        <taxon>Pseudomonadati</taxon>
        <taxon>Pseudomonadota</taxon>
        <taxon>Alphaproteobacteria</taxon>
        <taxon>Rhodobacterales</taxon>
        <taxon>Paracoccaceae</taxon>
        <taxon>Thioclava</taxon>
    </lineage>
</organism>
<comment type="function">
    <text evidence="2">An aminoacyl-tRNA editing enzyme that deacylates mischarged D-aminoacyl-tRNAs. Also deacylates mischarged glycyl-tRNA(Ala), protecting cells against glycine mischarging by AlaRS. Acts via tRNA-based rather than protein-based catalysis; rejects L-amino acids rather than detecting D-amino acids in the active site. By recycling D-aminoacyl-tRNA to D-amino acids and free tRNA molecules, this enzyme counteracts the toxicity associated with the formation of D-aminoacyl-tRNA entities in vivo and helps enforce protein L-homochirality.</text>
</comment>
<dbReference type="Proteomes" id="UP000027725">
    <property type="component" value="Unassembled WGS sequence"/>
</dbReference>
<dbReference type="GO" id="GO:0106026">
    <property type="term" value="F:Gly-tRNA(Ala) deacylase activity"/>
    <property type="evidence" value="ECO:0007669"/>
    <property type="project" value="UniProtKB-UniRule"/>
</dbReference>
<comment type="subunit">
    <text evidence="2">Homodimer.</text>
</comment>
<dbReference type="GO" id="GO:0000049">
    <property type="term" value="F:tRNA binding"/>
    <property type="evidence" value="ECO:0007669"/>
    <property type="project" value="UniProtKB-UniRule"/>
</dbReference>
<protein>
    <recommendedName>
        <fullName evidence="2">D-aminoacyl-tRNA deacylase</fullName>
        <shortName evidence="2">DTD</shortName>
        <ecNumber evidence="2">3.1.1.96</ecNumber>
    </recommendedName>
    <alternativeName>
        <fullName evidence="2">Gly-tRNA(Ala) deacylase</fullName>
        <ecNumber evidence="2">3.1.1.-</ecNumber>
    </alternativeName>
</protein>
<dbReference type="NCBIfam" id="TIGR00256">
    <property type="entry name" value="D-aminoacyl-tRNA deacylase"/>
    <property type="match status" value="1"/>
</dbReference>
<dbReference type="GO" id="GO:0019478">
    <property type="term" value="P:D-amino acid catabolic process"/>
    <property type="evidence" value="ECO:0007669"/>
    <property type="project" value="UniProtKB-UniRule"/>
</dbReference>
<dbReference type="InterPro" id="IPR023509">
    <property type="entry name" value="DTD-like_sf"/>
</dbReference>
<gene>
    <name evidence="2" type="primary">dtd</name>
    <name evidence="3" type="ORF">DL1_18860</name>
</gene>
<comment type="caution">
    <text evidence="3">The sequence shown here is derived from an EMBL/GenBank/DDBJ whole genome shotgun (WGS) entry which is preliminary data.</text>
</comment>
<comment type="similarity">
    <text evidence="1 2">Belongs to the DTD family.</text>
</comment>
<dbReference type="OrthoDB" id="9801395at2"/>
<dbReference type="PANTHER" id="PTHR10472:SF5">
    <property type="entry name" value="D-AMINOACYL-TRNA DEACYLASE 1"/>
    <property type="match status" value="1"/>
</dbReference>
<dbReference type="Gene3D" id="3.50.80.10">
    <property type="entry name" value="D-tyrosyl-tRNA(Tyr) deacylase"/>
    <property type="match status" value="1"/>
</dbReference>
<keyword evidence="4" id="KW-1185">Reference proteome</keyword>
<dbReference type="EMBL" id="JHEH01000007">
    <property type="protein sequence ID" value="KEP70188.1"/>
    <property type="molecule type" value="Genomic_DNA"/>
</dbReference>
<evidence type="ECO:0000313" key="4">
    <source>
        <dbReference type="Proteomes" id="UP000027725"/>
    </source>
</evidence>
<dbReference type="AlphaFoldDB" id="A0A074TMH7"/>
<comment type="catalytic activity">
    <reaction evidence="2">
        <text>glycyl-tRNA(Ala) + H2O = tRNA(Ala) + glycine + H(+)</text>
        <dbReference type="Rhea" id="RHEA:53744"/>
        <dbReference type="Rhea" id="RHEA-COMP:9657"/>
        <dbReference type="Rhea" id="RHEA-COMP:13640"/>
        <dbReference type="ChEBI" id="CHEBI:15377"/>
        <dbReference type="ChEBI" id="CHEBI:15378"/>
        <dbReference type="ChEBI" id="CHEBI:57305"/>
        <dbReference type="ChEBI" id="CHEBI:78442"/>
        <dbReference type="ChEBI" id="CHEBI:78522"/>
    </reaction>
</comment>
<reference evidence="3 4" key="1">
    <citation type="submission" date="2014-03" db="EMBL/GenBank/DDBJ databases">
        <title>The draft genome sequence of Thioclava dalianensis DLFJ1-1.</title>
        <authorList>
            <person name="Lai Q."/>
            <person name="Shao Z."/>
        </authorList>
    </citation>
    <scope>NUCLEOTIDE SEQUENCE [LARGE SCALE GENOMIC DNA]</scope>
    <source>
        <strain evidence="3 4">DLFJ1-1</strain>
    </source>
</reference>
<dbReference type="EC" id="3.1.1.96" evidence="2"/>
<dbReference type="HAMAP" id="MF_00518">
    <property type="entry name" value="Deacylase_Dtd"/>
    <property type="match status" value="1"/>
</dbReference>
<dbReference type="RefSeq" id="WP_038064639.1">
    <property type="nucleotide sequence ID" value="NZ_FOVB01000001.1"/>
</dbReference>
<comment type="subcellular location">
    <subcellularLocation>
        <location evidence="2">Cytoplasm</location>
    </subcellularLocation>
</comment>
<feature type="short sequence motif" description="Gly-cisPro motif, important for rejection of L-amino acids" evidence="2">
    <location>
        <begin position="137"/>
        <end position="138"/>
    </location>
</feature>
<name>A0A074TMH7_9RHOB</name>
<dbReference type="InterPro" id="IPR003732">
    <property type="entry name" value="Daa-tRNA_deacyls_DTD"/>
</dbReference>
<dbReference type="STRING" id="1185766.SAMN05216224_101431"/>
<dbReference type="EC" id="3.1.1.-" evidence="2"/>
<dbReference type="eggNOG" id="COG1490">
    <property type="taxonomic scope" value="Bacteria"/>
</dbReference>
<comment type="domain">
    <text evidence="2">A Gly-cisPro motif from one monomer fits into the active site of the other monomer to allow specific chiral rejection of L-amino acids.</text>
</comment>
<accession>A0A074TMH7</accession>
<keyword evidence="2" id="KW-0378">Hydrolase</keyword>
<keyword evidence="2" id="KW-0820">tRNA-binding</keyword>
<dbReference type="SUPFAM" id="SSF69500">
    <property type="entry name" value="DTD-like"/>
    <property type="match status" value="1"/>
</dbReference>
<proteinExistence type="inferred from homology"/>
<dbReference type="FunFam" id="3.50.80.10:FF:000001">
    <property type="entry name" value="D-aminoacyl-tRNA deacylase"/>
    <property type="match status" value="1"/>
</dbReference>
<evidence type="ECO:0000313" key="3">
    <source>
        <dbReference type="EMBL" id="KEP70188.1"/>
    </source>
</evidence>
<dbReference type="GO" id="GO:0005737">
    <property type="term" value="C:cytoplasm"/>
    <property type="evidence" value="ECO:0007669"/>
    <property type="project" value="UniProtKB-SubCell"/>
</dbReference>
<keyword evidence="2" id="KW-0963">Cytoplasm</keyword>